<feature type="compositionally biased region" description="Basic and acidic residues" evidence="1">
    <location>
        <begin position="111"/>
        <end position="133"/>
    </location>
</feature>
<name>A0A024UMJ0_9STRA</name>
<feature type="region of interest" description="Disordered" evidence="1">
    <location>
        <begin position="82"/>
        <end position="141"/>
    </location>
</feature>
<dbReference type="EMBL" id="KI913955">
    <property type="protein sequence ID" value="ETW07072.1"/>
    <property type="molecule type" value="Genomic_DNA"/>
</dbReference>
<evidence type="ECO:0000256" key="1">
    <source>
        <dbReference type="SAM" id="MobiDB-lite"/>
    </source>
</evidence>
<sequence>MVAVASNALAKCLTTTYIVSRFEKAGDKPGVMAMTIVQATVRVESRVVVHLRELGIDIDSARDLCINDAVVQRLLIEPVPQKEAKKKEEEMIKQKKKASAQKRVVAAKTKMALDERRREASERKSMSLEDSSKPESGYSNK</sequence>
<dbReference type="VEuPathDB" id="FungiDB:H310_03144"/>
<dbReference type="AlphaFoldDB" id="A0A024UMJ0"/>
<dbReference type="OrthoDB" id="122348at2759"/>
<reference evidence="2" key="1">
    <citation type="submission" date="2013-12" db="EMBL/GenBank/DDBJ databases">
        <title>The Genome Sequence of Aphanomyces invadans NJM9701.</title>
        <authorList>
            <consortium name="The Broad Institute Genomics Platform"/>
            <person name="Russ C."/>
            <person name="Tyler B."/>
            <person name="van West P."/>
            <person name="Dieguez-Uribeondo J."/>
            <person name="Young S.K."/>
            <person name="Zeng Q."/>
            <person name="Gargeya S."/>
            <person name="Fitzgerald M."/>
            <person name="Abouelleil A."/>
            <person name="Alvarado L."/>
            <person name="Chapman S.B."/>
            <person name="Gainer-Dewar J."/>
            <person name="Goldberg J."/>
            <person name="Griggs A."/>
            <person name="Gujja S."/>
            <person name="Hansen M."/>
            <person name="Howarth C."/>
            <person name="Imamovic A."/>
            <person name="Ireland A."/>
            <person name="Larimer J."/>
            <person name="McCowan C."/>
            <person name="Murphy C."/>
            <person name="Pearson M."/>
            <person name="Poon T.W."/>
            <person name="Priest M."/>
            <person name="Roberts A."/>
            <person name="Saif S."/>
            <person name="Shea T."/>
            <person name="Sykes S."/>
            <person name="Wortman J."/>
            <person name="Nusbaum C."/>
            <person name="Birren B."/>
        </authorList>
    </citation>
    <scope>NUCLEOTIDE SEQUENCE [LARGE SCALE GENOMIC DNA]</scope>
    <source>
        <strain evidence="2">NJM9701</strain>
    </source>
</reference>
<feature type="compositionally biased region" description="Basic and acidic residues" evidence="1">
    <location>
        <begin position="82"/>
        <end position="93"/>
    </location>
</feature>
<evidence type="ECO:0000313" key="2">
    <source>
        <dbReference type="EMBL" id="ETW07072.1"/>
    </source>
</evidence>
<dbReference type="GeneID" id="20080194"/>
<organism evidence="2">
    <name type="scientific">Aphanomyces invadans</name>
    <dbReference type="NCBI Taxonomy" id="157072"/>
    <lineage>
        <taxon>Eukaryota</taxon>
        <taxon>Sar</taxon>
        <taxon>Stramenopiles</taxon>
        <taxon>Oomycota</taxon>
        <taxon>Saprolegniomycetes</taxon>
        <taxon>Saprolegniales</taxon>
        <taxon>Verrucalvaceae</taxon>
        <taxon>Aphanomyces</taxon>
    </lineage>
</organism>
<gene>
    <name evidence="2" type="ORF">H310_03144</name>
</gene>
<proteinExistence type="predicted"/>
<accession>A0A024UMJ0</accession>
<dbReference type="RefSeq" id="XP_008865147.1">
    <property type="nucleotide sequence ID" value="XM_008866925.1"/>
</dbReference>
<protein>
    <submittedName>
        <fullName evidence="2">Uncharacterized protein</fullName>
    </submittedName>
</protein>